<evidence type="ECO:0000256" key="5">
    <source>
        <dbReference type="ARBA" id="ARBA00022989"/>
    </source>
</evidence>
<dbReference type="InterPro" id="IPR041714">
    <property type="entry name" value="VKOR_Actinobacteria"/>
</dbReference>
<feature type="transmembrane region" description="Helical" evidence="10">
    <location>
        <begin position="53"/>
        <end position="73"/>
    </location>
</feature>
<feature type="transmembrane region" description="Helical" evidence="10">
    <location>
        <begin position="213"/>
        <end position="234"/>
    </location>
</feature>
<dbReference type="AlphaFoldDB" id="A0A6J6CYI2"/>
<dbReference type="GO" id="GO:0016020">
    <property type="term" value="C:membrane"/>
    <property type="evidence" value="ECO:0007669"/>
    <property type="project" value="UniProtKB-SubCell"/>
</dbReference>
<keyword evidence="9" id="KW-0676">Redox-active center</keyword>
<protein>
    <submittedName>
        <fullName evidence="12">Unannotated protein</fullName>
    </submittedName>
</protein>
<dbReference type="SMART" id="SM00756">
    <property type="entry name" value="VKc"/>
    <property type="match status" value="1"/>
</dbReference>
<evidence type="ECO:0000256" key="10">
    <source>
        <dbReference type="SAM" id="Phobius"/>
    </source>
</evidence>
<dbReference type="InterPro" id="IPR038354">
    <property type="entry name" value="VKOR_sf"/>
</dbReference>
<gene>
    <name evidence="12" type="ORF">UFOPK1639_00115</name>
</gene>
<feature type="domain" description="Vitamin K epoxide reductase" evidence="11">
    <location>
        <begin position="50"/>
        <end position="191"/>
    </location>
</feature>
<dbReference type="Gene3D" id="1.20.1440.130">
    <property type="entry name" value="VKOR domain"/>
    <property type="match status" value="1"/>
</dbReference>
<dbReference type="GO" id="GO:0016491">
    <property type="term" value="F:oxidoreductase activity"/>
    <property type="evidence" value="ECO:0007669"/>
    <property type="project" value="UniProtKB-KW"/>
</dbReference>
<dbReference type="GO" id="GO:0048038">
    <property type="term" value="F:quinone binding"/>
    <property type="evidence" value="ECO:0007669"/>
    <property type="project" value="UniProtKB-KW"/>
</dbReference>
<comment type="subcellular location">
    <subcellularLocation>
        <location evidence="1">Membrane</location>
        <topology evidence="1">Multi-pass membrane protein</topology>
    </subcellularLocation>
</comment>
<evidence type="ECO:0000256" key="1">
    <source>
        <dbReference type="ARBA" id="ARBA00004141"/>
    </source>
</evidence>
<evidence type="ECO:0000256" key="7">
    <source>
        <dbReference type="ARBA" id="ARBA00023136"/>
    </source>
</evidence>
<keyword evidence="5 10" id="KW-1133">Transmembrane helix</keyword>
<feature type="transmembrane region" description="Helical" evidence="10">
    <location>
        <begin position="114"/>
        <end position="133"/>
    </location>
</feature>
<comment type="similarity">
    <text evidence="2">Belongs to the VKOR family.</text>
</comment>
<keyword evidence="8" id="KW-1015">Disulfide bond</keyword>
<reference evidence="12" key="1">
    <citation type="submission" date="2020-05" db="EMBL/GenBank/DDBJ databases">
        <authorList>
            <person name="Chiriac C."/>
            <person name="Salcher M."/>
            <person name="Ghai R."/>
            <person name="Kavagutti S V."/>
        </authorList>
    </citation>
    <scope>NUCLEOTIDE SEQUENCE</scope>
</reference>
<evidence type="ECO:0000256" key="4">
    <source>
        <dbReference type="ARBA" id="ARBA00022719"/>
    </source>
</evidence>
<keyword evidence="6" id="KW-0560">Oxidoreductase</keyword>
<evidence type="ECO:0000256" key="6">
    <source>
        <dbReference type="ARBA" id="ARBA00023002"/>
    </source>
</evidence>
<evidence type="ECO:0000256" key="9">
    <source>
        <dbReference type="ARBA" id="ARBA00023284"/>
    </source>
</evidence>
<evidence type="ECO:0000313" key="12">
    <source>
        <dbReference type="EMBL" id="CAB4556527.1"/>
    </source>
</evidence>
<dbReference type="EMBL" id="CAEZTH010000006">
    <property type="protein sequence ID" value="CAB4556527.1"/>
    <property type="molecule type" value="Genomic_DNA"/>
</dbReference>
<evidence type="ECO:0000256" key="3">
    <source>
        <dbReference type="ARBA" id="ARBA00022692"/>
    </source>
</evidence>
<dbReference type="InterPro" id="IPR012932">
    <property type="entry name" value="VKOR"/>
</dbReference>
<evidence type="ECO:0000256" key="2">
    <source>
        <dbReference type="ARBA" id="ARBA00006214"/>
    </source>
</evidence>
<dbReference type="CDD" id="cd12922">
    <property type="entry name" value="VKOR_5"/>
    <property type="match status" value="1"/>
</dbReference>
<dbReference type="Pfam" id="PF07884">
    <property type="entry name" value="VKOR"/>
    <property type="match status" value="1"/>
</dbReference>
<feature type="transmembrane region" description="Helical" evidence="10">
    <location>
        <begin position="139"/>
        <end position="159"/>
    </location>
</feature>
<evidence type="ECO:0000256" key="8">
    <source>
        <dbReference type="ARBA" id="ARBA00023157"/>
    </source>
</evidence>
<feature type="transmembrane region" description="Helical" evidence="10">
    <location>
        <begin position="164"/>
        <end position="185"/>
    </location>
</feature>
<proteinExistence type="inferred from homology"/>
<keyword evidence="4" id="KW-0874">Quinone</keyword>
<evidence type="ECO:0000259" key="11">
    <source>
        <dbReference type="SMART" id="SM00756"/>
    </source>
</evidence>
<organism evidence="12">
    <name type="scientific">freshwater metagenome</name>
    <dbReference type="NCBI Taxonomy" id="449393"/>
    <lineage>
        <taxon>unclassified sequences</taxon>
        <taxon>metagenomes</taxon>
        <taxon>ecological metagenomes</taxon>
    </lineage>
</organism>
<accession>A0A6J6CYI2</accession>
<sequence>MLDKPVASRRCGSSSPMYKYDTNMAKAQNCRGILEFMSQKPSEQSLIGAPTSLAWMLIAGGVVGWIAALALTIERIRVATNPDAVLSCDVSPFISCKSVMLTWQASLLGFPNPLIGLAVFFAPVLIGVATLAGAKFAKWFWQLFTLGMTGGFVFVLWLFSQSVFVIGALCPYCMVAWAGMIPMFWKHFLFAASEGIVPVPVKSVGFFVHAYDWHWLFTTLTVFGLIATIVWKFWDLWPSLI</sequence>
<keyword evidence="7 10" id="KW-0472">Membrane</keyword>
<keyword evidence="3 10" id="KW-0812">Transmembrane</keyword>
<name>A0A6J6CYI2_9ZZZZ</name>